<dbReference type="RefSeq" id="WP_117393839.1">
    <property type="nucleotide sequence ID" value="NZ_QWDC01000004.1"/>
</dbReference>
<dbReference type="Proteomes" id="UP000264217">
    <property type="component" value="Unassembled WGS sequence"/>
</dbReference>
<evidence type="ECO:0000313" key="2">
    <source>
        <dbReference type="EMBL" id="RFZ90427.1"/>
    </source>
</evidence>
<accession>A0A372NP79</accession>
<dbReference type="OrthoDB" id="796858at2"/>
<evidence type="ECO:0000256" key="1">
    <source>
        <dbReference type="SAM" id="SignalP"/>
    </source>
</evidence>
<evidence type="ECO:0000313" key="3">
    <source>
        <dbReference type="Proteomes" id="UP000264217"/>
    </source>
</evidence>
<keyword evidence="1" id="KW-0732">Signal</keyword>
<comment type="caution">
    <text evidence="2">The sequence shown here is derived from an EMBL/GenBank/DDBJ whole genome shotgun (WGS) entry which is preliminary data.</text>
</comment>
<name>A0A372NP79_9SPHI</name>
<protein>
    <recommendedName>
        <fullName evidence="4">Outer membrane protein beta-barrel domain-containing protein</fullName>
    </recommendedName>
</protein>
<feature type="signal peptide" evidence="1">
    <location>
        <begin position="1"/>
        <end position="19"/>
    </location>
</feature>
<organism evidence="2 3">
    <name type="scientific">Mucilaginibacter conchicola</name>
    <dbReference type="NCBI Taxonomy" id="2303333"/>
    <lineage>
        <taxon>Bacteria</taxon>
        <taxon>Pseudomonadati</taxon>
        <taxon>Bacteroidota</taxon>
        <taxon>Sphingobacteriia</taxon>
        <taxon>Sphingobacteriales</taxon>
        <taxon>Sphingobacteriaceae</taxon>
        <taxon>Mucilaginibacter</taxon>
    </lineage>
</organism>
<reference evidence="2 3" key="1">
    <citation type="submission" date="2018-08" db="EMBL/GenBank/DDBJ databases">
        <title>Mucilaginibacter sp. MYSH2.</title>
        <authorList>
            <person name="Seo T."/>
        </authorList>
    </citation>
    <scope>NUCLEOTIDE SEQUENCE [LARGE SCALE GENOMIC DNA]</scope>
    <source>
        <strain evidence="2 3">MYSH2</strain>
    </source>
</reference>
<proteinExistence type="predicted"/>
<gene>
    <name evidence="2" type="ORF">D0C36_21790</name>
</gene>
<sequence length="211" mass="23326">MKILIVIIALIASAFCLYAQDTIQSKIDTNGLKIQVNTNPIIFADLGFLAGRDVMLSSSINYQYKRNLFILRGIATKGGTERVDMLPTPAVVLKNNSTMREVALLYGQRFIKNGVSFSASLGISSNSAHTFYKTPLGAYANVTNYYVGMPYEFTFMWFRSKKRPFKLLFLIPVGKPSGFGPSLGLKFAGSISKYSFFSGGLVYGIGYHKAY</sequence>
<dbReference type="AlphaFoldDB" id="A0A372NP79"/>
<feature type="chain" id="PRO_5016928637" description="Outer membrane protein beta-barrel domain-containing protein" evidence="1">
    <location>
        <begin position="20"/>
        <end position="211"/>
    </location>
</feature>
<keyword evidence="3" id="KW-1185">Reference proteome</keyword>
<dbReference type="EMBL" id="QWDC01000004">
    <property type="protein sequence ID" value="RFZ90427.1"/>
    <property type="molecule type" value="Genomic_DNA"/>
</dbReference>
<evidence type="ECO:0008006" key="4">
    <source>
        <dbReference type="Google" id="ProtNLM"/>
    </source>
</evidence>